<dbReference type="AlphaFoldDB" id="X0RZS1"/>
<protein>
    <recommendedName>
        <fullName evidence="2">DegT/DnrJ/EryC1/StrS aminotransferase family protein</fullName>
    </recommendedName>
</protein>
<sequence length="132" mass="14407">MKTIPYARQWIDEKDIEAVVEVLRSDIVTRGNKTREFEEKLCEYTGAEYCVAVSSGTAALHLAALVLTENIKNQNIITTPISFVATANAILHSGNKTVFADIEEKTPNIDPYKVKVLSEGSVGLIGVDMAGH</sequence>
<organism evidence="1">
    <name type="scientific">marine sediment metagenome</name>
    <dbReference type="NCBI Taxonomy" id="412755"/>
    <lineage>
        <taxon>unclassified sequences</taxon>
        <taxon>metagenomes</taxon>
        <taxon>ecological metagenomes</taxon>
    </lineage>
</organism>
<proteinExistence type="predicted"/>
<dbReference type="GO" id="GO:0030170">
    <property type="term" value="F:pyridoxal phosphate binding"/>
    <property type="evidence" value="ECO:0007669"/>
    <property type="project" value="TreeGrafter"/>
</dbReference>
<evidence type="ECO:0000313" key="1">
    <source>
        <dbReference type="EMBL" id="GAF74288.1"/>
    </source>
</evidence>
<dbReference type="GO" id="GO:0000271">
    <property type="term" value="P:polysaccharide biosynthetic process"/>
    <property type="evidence" value="ECO:0007669"/>
    <property type="project" value="TreeGrafter"/>
</dbReference>
<dbReference type="GO" id="GO:0008483">
    <property type="term" value="F:transaminase activity"/>
    <property type="evidence" value="ECO:0007669"/>
    <property type="project" value="TreeGrafter"/>
</dbReference>
<gene>
    <name evidence="1" type="ORF">S01H1_17708</name>
</gene>
<reference evidence="1" key="1">
    <citation type="journal article" date="2014" name="Front. Microbiol.">
        <title>High frequency of phylogenetically diverse reductive dehalogenase-homologous genes in deep subseafloor sedimentary metagenomes.</title>
        <authorList>
            <person name="Kawai M."/>
            <person name="Futagami T."/>
            <person name="Toyoda A."/>
            <person name="Takaki Y."/>
            <person name="Nishi S."/>
            <person name="Hori S."/>
            <person name="Arai W."/>
            <person name="Tsubouchi T."/>
            <person name="Morono Y."/>
            <person name="Uchiyama I."/>
            <person name="Ito T."/>
            <person name="Fujiyama A."/>
            <person name="Inagaki F."/>
            <person name="Takami H."/>
        </authorList>
    </citation>
    <scope>NUCLEOTIDE SEQUENCE</scope>
    <source>
        <strain evidence="1">Expedition CK06-06</strain>
    </source>
</reference>
<dbReference type="EMBL" id="BARS01009412">
    <property type="protein sequence ID" value="GAF74288.1"/>
    <property type="molecule type" value="Genomic_DNA"/>
</dbReference>
<evidence type="ECO:0008006" key="2">
    <source>
        <dbReference type="Google" id="ProtNLM"/>
    </source>
</evidence>
<name>X0RZS1_9ZZZZ</name>
<dbReference type="SUPFAM" id="SSF53383">
    <property type="entry name" value="PLP-dependent transferases"/>
    <property type="match status" value="1"/>
</dbReference>
<dbReference type="PANTHER" id="PTHR30244">
    <property type="entry name" value="TRANSAMINASE"/>
    <property type="match status" value="1"/>
</dbReference>
<dbReference type="Gene3D" id="3.40.640.10">
    <property type="entry name" value="Type I PLP-dependent aspartate aminotransferase-like (Major domain)"/>
    <property type="match status" value="1"/>
</dbReference>
<dbReference type="InterPro" id="IPR015421">
    <property type="entry name" value="PyrdxlP-dep_Trfase_major"/>
</dbReference>
<dbReference type="InterPro" id="IPR000653">
    <property type="entry name" value="DegT/StrS_aminotransferase"/>
</dbReference>
<comment type="caution">
    <text evidence="1">The sequence shown here is derived from an EMBL/GenBank/DDBJ whole genome shotgun (WGS) entry which is preliminary data.</text>
</comment>
<accession>X0RZS1</accession>
<feature type="non-terminal residue" evidence="1">
    <location>
        <position position="132"/>
    </location>
</feature>
<dbReference type="InterPro" id="IPR015424">
    <property type="entry name" value="PyrdxlP-dep_Trfase"/>
</dbReference>
<dbReference type="PANTHER" id="PTHR30244:SF34">
    <property type="entry name" value="DTDP-4-AMINO-4,6-DIDEOXYGALACTOSE TRANSAMINASE"/>
    <property type="match status" value="1"/>
</dbReference>
<dbReference type="Pfam" id="PF01041">
    <property type="entry name" value="DegT_DnrJ_EryC1"/>
    <property type="match status" value="1"/>
</dbReference>